<feature type="non-terminal residue" evidence="1">
    <location>
        <position position="1"/>
    </location>
</feature>
<keyword evidence="2" id="KW-1185">Reference proteome</keyword>
<name>A0A8S4QYB7_9NEOP</name>
<accession>A0A8S4QYB7</accession>
<protein>
    <submittedName>
        <fullName evidence="1">Jg26081 protein</fullName>
    </submittedName>
</protein>
<dbReference type="OrthoDB" id="6365676at2759"/>
<comment type="caution">
    <text evidence="1">The sequence shown here is derived from an EMBL/GenBank/DDBJ whole genome shotgun (WGS) entry which is preliminary data.</text>
</comment>
<evidence type="ECO:0000313" key="1">
    <source>
        <dbReference type="EMBL" id="CAH2227661.1"/>
    </source>
</evidence>
<dbReference type="Proteomes" id="UP000838756">
    <property type="component" value="Unassembled WGS sequence"/>
</dbReference>
<dbReference type="EMBL" id="CAKXAJ010023380">
    <property type="protein sequence ID" value="CAH2227661.1"/>
    <property type="molecule type" value="Genomic_DNA"/>
</dbReference>
<evidence type="ECO:0000313" key="2">
    <source>
        <dbReference type="Proteomes" id="UP000838756"/>
    </source>
</evidence>
<gene>
    <name evidence="1" type="primary">jg26081</name>
    <name evidence="1" type="ORF">PAEG_LOCUS8037</name>
</gene>
<proteinExistence type="predicted"/>
<dbReference type="AlphaFoldDB" id="A0A8S4QYB7"/>
<sequence length="54" mass="6078">EVATSTQSMYSDSGDDSCDEKMMLTIETMQNPETEEKLVMIRPGLKLEPDHIDS</sequence>
<organism evidence="1 2">
    <name type="scientific">Pararge aegeria aegeria</name>
    <dbReference type="NCBI Taxonomy" id="348720"/>
    <lineage>
        <taxon>Eukaryota</taxon>
        <taxon>Metazoa</taxon>
        <taxon>Ecdysozoa</taxon>
        <taxon>Arthropoda</taxon>
        <taxon>Hexapoda</taxon>
        <taxon>Insecta</taxon>
        <taxon>Pterygota</taxon>
        <taxon>Neoptera</taxon>
        <taxon>Endopterygota</taxon>
        <taxon>Lepidoptera</taxon>
        <taxon>Glossata</taxon>
        <taxon>Ditrysia</taxon>
        <taxon>Papilionoidea</taxon>
        <taxon>Nymphalidae</taxon>
        <taxon>Satyrinae</taxon>
        <taxon>Satyrini</taxon>
        <taxon>Parargina</taxon>
        <taxon>Pararge</taxon>
    </lineage>
</organism>
<reference evidence="1" key="1">
    <citation type="submission" date="2022-03" db="EMBL/GenBank/DDBJ databases">
        <authorList>
            <person name="Lindestad O."/>
        </authorList>
    </citation>
    <scope>NUCLEOTIDE SEQUENCE</scope>
</reference>